<feature type="transmembrane region" description="Helical" evidence="7">
    <location>
        <begin position="72"/>
        <end position="91"/>
    </location>
</feature>
<dbReference type="InterPro" id="IPR006876">
    <property type="entry name" value="LMBR1-like_membr_prot"/>
</dbReference>
<keyword evidence="5 7" id="KW-0472">Membrane</keyword>
<feature type="transmembrane region" description="Helical" evidence="7">
    <location>
        <begin position="346"/>
        <end position="365"/>
    </location>
</feature>
<evidence type="ECO:0000313" key="8">
    <source>
        <dbReference type="EMBL" id="CAK9193836.1"/>
    </source>
</evidence>
<evidence type="ECO:0000256" key="6">
    <source>
        <dbReference type="SAM" id="MobiDB-lite"/>
    </source>
</evidence>
<comment type="subcellular location">
    <subcellularLocation>
        <location evidence="1">Membrane</location>
        <topology evidence="1">Multi-pass membrane protein</topology>
    </subcellularLocation>
</comment>
<evidence type="ECO:0000256" key="3">
    <source>
        <dbReference type="ARBA" id="ARBA00022692"/>
    </source>
</evidence>
<sequence length="744" mass="82303">MWVFYALAGPIALGMVVATLQYFAASTVPLHVRWIVGYAWFCTISIIILVPADIWTTVSYGSSKTIGILWSWSYWSTFILTWFLVPLLQGYEDAGDFTVANRLKTSAQGNLMLYGAVGAVSMIGVFIMVFMGTLHWNKVLGVAIACSNTFGLVTGAFLLGFGLVEIPRSMWRNADLQYRQKVLSHKIAKAAVKLDDAHQELSTAIVIAQATSNQMARHDSLRPCMDVIDEIMTEMVREDPMFKPSGGRMGESDMDYDTDEKSMAALKRRLLKAQSAYYRYKSDYSGYVWEALELEETVKNLERGTTASDWCFASSIQPVRTGSFATILSKVEYVWRCILRQHLVKVLAATLGIMSVAIVMAEATLLFEADLSLFSVILRMVDEEVLLQVVAFVPLAYMCVCTYFSLIRLGMMTIYYLAPKHTSSVSLLMLCSMVARYAAPLCYNFLYLIRLRTPDGKPSLTVFETRMGAMTDTFNRIYPLFMVIYTGLLASNVLDQVMGVFGSWRKFRNHDVEDAQGFDQSGLIILRKERSWLEQGNTVGENVVPLARNFGSAELDLESNTSLIKKSLPAKLVQNSSKISSSTSVPPSLGVVGTRNQVPSSEGRVSSRDTFASKYANLRSEHSKQAAGKKMSQGGEMLSSSSAKPSTLIDLHAAPSNPTLQQVPTDTSSSTLFSLRWDSMKSGFQNFGTRFAPLRQEKGNSSSSSTSVLPSSSSQTLDSIFQGLQARRDPNSDDDDGLDLHLLG</sequence>
<accession>A0ABP0TDG9</accession>
<evidence type="ECO:0000256" key="4">
    <source>
        <dbReference type="ARBA" id="ARBA00022989"/>
    </source>
</evidence>
<feature type="compositionally biased region" description="Polar residues" evidence="6">
    <location>
        <begin position="594"/>
        <end position="610"/>
    </location>
</feature>
<feature type="compositionally biased region" description="Low complexity" evidence="6">
    <location>
        <begin position="701"/>
        <end position="714"/>
    </location>
</feature>
<evidence type="ECO:0008006" key="10">
    <source>
        <dbReference type="Google" id="ProtNLM"/>
    </source>
</evidence>
<evidence type="ECO:0000256" key="1">
    <source>
        <dbReference type="ARBA" id="ARBA00004141"/>
    </source>
</evidence>
<feature type="transmembrane region" description="Helical" evidence="7">
    <location>
        <begin position="385"/>
        <end position="406"/>
    </location>
</feature>
<evidence type="ECO:0000313" key="9">
    <source>
        <dbReference type="Proteomes" id="UP001497512"/>
    </source>
</evidence>
<keyword evidence="9" id="KW-1185">Reference proteome</keyword>
<feature type="transmembrane region" description="Helical" evidence="7">
    <location>
        <begin position="140"/>
        <end position="164"/>
    </location>
</feature>
<feature type="region of interest" description="Disordered" evidence="6">
    <location>
        <begin position="575"/>
        <end position="644"/>
    </location>
</feature>
<gene>
    <name evidence="8" type="ORF">CSSPTR1EN2_LOCUS2225</name>
</gene>
<feature type="transmembrane region" description="Helical" evidence="7">
    <location>
        <begin position="111"/>
        <end position="134"/>
    </location>
</feature>
<dbReference type="Pfam" id="PF04791">
    <property type="entry name" value="LMBR1"/>
    <property type="match status" value="1"/>
</dbReference>
<comment type="similarity">
    <text evidence="2">Belongs to the LIMR family.</text>
</comment>
<dbReference type="PANTHER" id="PTHR21355">
    <property type="entry name" value="G-PROTEIN COUPLED RECEPTOR-ASSOCIATED PROTEIN LMBRD2"/>
    <property type="match status" value="1"/>
</dbReference>
<organism evidence="8 9">
    <name type="scientific">Sphagnum troendelagicum</name>
    <dbReference type="NCBI Taxonomy" id="128251"/>
    <lineage>
        <taxon>Eukaryota</taxon>
        <taxon>Viridiplantae</taxon>
        <taxon>Streptophyta</taxon>
        <taxon>Embryophyta</taxon>
        <taxon>Bryophyta</taxon>
        <taxon>Sphagnophytina</taxon>
        <taxon>Sphagnopsida</taxon>
        <taxon>Sphagnales</taxon>
        <taxon>Sphagnaceae</taxon>
        <taxon>Sphagnum</taxon>
    </lineage>
</organism>
<dbReference type="PANTHER" id="PTHR21355:SF0">
    <property type="entry name" value="G-PROTEIN COUPLED RECEPTOR-ASSOCIATED PROTEIN LMBRD2"/>
    <property type="match status" value="1"/>
</dbReference>
<feature type="compositionally biased region" description="Low complexity" evidence="6">
    <location>
        <begin position="576"/>
        <end position="588"/>
    </location>
</feature>
<name>A0ABP0TDG9_9BRYO</name>
<dbReference type="InterPro" id="IPR051584">
    <property type="entry name" value="GPCR-associated_LMBR1"/>
</dbReference>
<evidence type="ECO:0000256" key="5">
    <source>
        <dbReference type="ARBA" id="ARBA00023136"/>
    </source>
</evidence>
<reference evidence="8" key="1">
    <citation type="submission" date="2024-02" db="EMBL/GenBank/DDBJ databases">
        <authorList>
            <consortium name="ELIXIR-Norway"/>
            <consortium name="Elixir Norway"/>
        </authorList>
    </citation>
    <scope>NUCLEOTIDE SEQUENCE</scope>
</reference>
<protein>
    <recommendedName>
        <fullName evidence="10">LMBR1-like membrane protein</fullName>
    </recommendedName>
</protein>
<feature type="transmembrane region" description="Helical" evidence="7">
    <location>
        <begin position="6"/>
        <end position="25"/>
    </location>
</feature>
<feature type="transmembrane region" description="Helical" evidence="7">
    <location>
        <begin position="32"/>
        <end position="52"/>
    </location>
</feature>
<feature type="region of interest" description="Disordered" evidence="6">
    <location>
        <begin position="694"/>
        <end position="744"/>
    </location>
</feature>
<evidence type="ECO:0000256" key="2">
    <source>
        <dbReference type="ARBA" id="ARBA00010487"/>
    </source>
</evidence>
<evidence type="ECO:0000256" key="7">
    <source>
        <dbReference type="SAM" id="Phobius"/>
    </source>
</evidence>
<keyword evidence="4 7" id="KW-1133">Transmembrane helix</keyword>
<keyword evidence="3 7" id="KW-0812">Transmembrane</keyword>
<proteinExistence type="inferred from homology"/>
<feature type="transmembrane region" description="Helical" evidence="7">
    <location>
        <begin position="477"/>
        <end position="501"/>
    </location>
</feature>
<dbReference type="EMBL" id="OZ019902">
    <property type="protein sequence ID" value="CAK9193836.1"/>
    <property type="molecule type" value="Genomic_DNA"/>
</dbReference>
<dbReference type="Proteomes" id="UP001497512">
    <property type="component" value="Chromosome 10"/>
</dbReference>